<organism evidence="7 8">
    <name type="scientific">Candidatus Desulfatibia vada</name>
    <dbReference type="NCBI Taxonomy" id="2841696"/>
    <lineage>
        <taxon>Bacteria</taxon>
        <taxon>Pseudomonadati</taxon>
        <taxon>Thermodesulfobacteriota</taxon>
        <taxon>Desulfobacteria</taxon>
        <taxon>Desulfobacterales</taxon>
        <taxon>Desulfobacterales incertae sedis</taxon>
        <taxon>Candidatus Desulfatibia</taxon>
    </lineage>
</organism>
<dbReference type="AlphaFoldDB" id="A0A8J6P062"/>
<reference evidence="7 8" key="1">
    <citation type="submission" date="2020-08" db="EMBL/GenBank/DDBJ databases">
        <title>Bridging the membrane lipid divide: bacteria of the FCB group superphylum have the potential to synthesize archaeal ether lipids.</title>
        <authorList>
            <person name="Villanueva L."/>
            <person name="Von Meijenfeldt F.A.B."/>
            <person name="Westbye A.B."/>
            <person name="Yadav S."/>
            <person name="Hopmans E.C."/>
            <person name="Dutilh B.E."/>
            <person name="Sinninghe Damste J.S."/>
        </authorList>
    </citation>
    <scope>NUCLEOTIDE SEQUENCE [LARGE SCALE GENOMIC DNA]</scope>
    <source>
        <strain evidence="7">NIOZ-UU17</strain>
    </source>
</reference>
<feature type="transmembrane region" description="Helical" evidence="5">
    <location>
        <begin position="217"/>
        <end position="239"/>
    </location>
</feature>
<protein>
    <submittedName>
        <fullName evidence="7">SulP family inorganic anion transporter</fullName>
    </submittedName>
</protein>
<feature type="transmembrane region" description="Helical" evidence="5">
    <location>
        <begin position="113"/>
        <end position="133"/>
    </location>
</feature>
<dbReference type="PANTHER" id="PTHR11814">
    <property type="entry name" value="SULFATE TRANSPORTER"/>
    <property type="match status" value="1"/>
</dbReference>
<dbReference type="CDD" id="cd07042">
    <property type="entry name" value="STAS_SulP_like_sulfate_transporter"/>
    <property type="match status" value="1"/>
</dbReference>
<evidence type="ECO:0000313" key="8">
    <source>
        <dbReference type="Proteomes" id="UP000605201"/>
    </source>
</evidence>
<dbReference type="Pfam" id="PF00916">
    <property type="entry name" value="Sulfate_transp"/>
    <property type="match status" value="1"/>
</dbReference>
<dbReference type="NCBIfam" id="TIGR00815">
    <property type="entry name" value="sulP"/>
    <property type="match status" value="1"/>
</dbReference>
<feature type="transmembrane region" description="Helical" evidence="5">
    <location>
        <begin position="145"/>
        <end position="167"/>
    </location>
</feature>
<dbReference type="Gene3D" id="3.30.750.24">
    <property type="entry name" value="STAS domain"/>
    <property type="match status" value="1"/>
</dbReference>
<evidence type="ECO:0000256" key="4">
    <source>
        <dbReference type="ARBA" id="ARBA00023136"/>
    </source>
</evidence>
<evidence type="ECO:0000256" key="5">
    <source>
        <dbReference type="SAM" id="Phobius"/>
    </source>
</evidence>
<dbReference type="InterPro" id="IPR011547">
    <property type="entry name" value="SLC26A/SulP_dom"/>
</dbReference>
<gene>
    <name evidence="7" type="ORF">H8D96_07790</name>
</gene>
<evidence type="ECO:0000313" key="7">
    <source>
        <dbReference type="EMBL" id="MBC8431808.1"/>
    </source>
</evidence>
<dbReference type="InterPro" id="IPR002645">
    <property type="entry name" value="STAS_dom"/>
</dbReference>
<keyword evidence="4 5" id="KW-0472">Membrane</keyword>
<feature type="domain" description="STAS" evidence="6">
    <location>
        <begin position="454"/>
        <end position="561"/>
    </location>
</feature>
<evidence type="ECO:0000256" key="3">
    <source>
        <dbReference type="ARBA" id="ARBA00022989"/>
    </source>
</evidence>
<feature type="transmembrane region" description="Helical" evidence="5">
    <location>
        <begin position="85"/>
        <end position="101"/>
    </location>
</feature>
<feature type="transmembrane region" description="Helical" evidence="5">
    <location>
        <begin position="33"/>
        <end position="53"/>
    </location>
</feature>
<dbReference type="Pfam" id="PF01740">
    <property type="entry name" value="STAS"/>
    <property type="match status" value="1"/>
</dbReference>
<evidence type="ECO:0000259" key="6">
    <source>
        <dbReference type="PROSITE" id="PS50801"/>
    </source>
</evidence>
<name>A0A8J6P062_9BACT</name>
<feature type="transmembrane region" description="Helical" evidence="5">
    <location>
        <begin position="331"/>
        <end position="351"/>
    </location>
</feature>
<comment type="caution">
    <text evidence="7">The sequence shown here is derived from an EMBL/GenBank/DDBJ whole genome shotgun (WGS) entry which is preliminary data.</text>
</comment>
<evidence type="ECO:0000256" key="2">
    <source>
        <dbReference type="ARBA" id="ARBA00022692"/>
    </source>
</evidence>
<keyword evidence="3 5" id="KW-1133">Transmembrane helix</keyword>
<dbReference type="InterPro" id="IPR036513">
    <property type="entry name" value="STAS_dom_sf"/>
</dbReference>
<dbReference type="GO" id="GO:0016020">
    <property type="term" value="C:membrane"/>
    <property type="evidence" value="ECO:0007669"/>
    <property type="project" value="UniProtKB-SubCell"/>
</dbReference>
<feature type="transmembrane region" description="Helical" evidence="5">
    <location>
        <begin position="187"/>
        <end position="205"/>
    </location>
</feature>
<evidence type="ECO:0000256" key="1">
    <source>
        <dbReference type="ARBA" id="ARBA00004141"/>
    </source>
</evidence>
<proteinExistence type="predicted"/>
<keyword evidence="2 5" id="KW-0812">Transmembrane</keyword>
<feature type="transmembrane region" description="Helical" evidence="5">
    <location>
        <begin position="357"/>
        <end position="375"/>
    </location>
</feature>
<dbReference type="PROSITE" id="PS50801">
    <property type="entry name" value="STAS"/>
    <property type="match status" value="1"/>
</dbReference>
<dbReference type="InterPro" id="IPR001902">
    <property type="entry name" value="SLC26A/SulP_fam"/>
</dbReference>
<accession>A0A8J6P062</accession>
<dbReference type="SUPFAM" id="SSF52091">
    <property type="entry name" value="SpoIIaa-like"/>
    <property type="match status" value="1"/>
</dbReference>
<sequence>MTKTTSQQGMLHRFFPFLAWLKGYQISTFRSDALAGVTVAVVLIPQAMAYAILAGLPPVYGLYAAAVTPLIGALWGSLRQLATGPIAIMSLLVLTTLTPMAEPGSKEFVELAFLLAFMVGVLYIAIGVFRLGLVMSFISHSAVKGFTAAAALIIIATQLPHFLGLSVSRHEYILPRLVEIAKGLPNLHISTFAVGLLAMGLIFGVQKLRKTLPAGLIALVAATIAIVVFELHLKGVAIIGKIPSGLPHPMVPPMKFEIISSLLGPAVVIALVSFAETYSVGKAISSQTKQKVNVDQEFIGQGLANLIGSFFQSYPVSGSFSRTAINFATGAKTGISSVISSLSVILALLFLTPLFTYIPKAALAALVISAVLLLFNPKEVFVLWKKNRNDGIVAVTVFVLALLTKPDYALLIGVMISLMFFLWMTMHPRIVRITKDPELNMFVNADALDKPSCPQILQLRSDNAIYFANAEYTIEHLLERLNEQATPVRFLLLNFEVVGFIDITGTDELRVLLDELKLRQVRLAFLSVHLPVKQVFESSGLLEQLNTEHMFERRETAIAILFEDIDHEYCKKECPYELFRECSTVK</sequence>
<dbReference type="EMBL" id="JACNIG010000179">
    <property type="protein sequence ID" value="MBC8431808.1"/>
    <property type="molecule type" value="Genomic_DNA"/>
</dbReference>
<dbReference type="Proteomes" id="UP000605201">
    <property type="component" value="Unassembled WGS sequence"/>
</dbReference>
<feature type="transmembrane region" description="Helical" evidence="5">
    <location>
        <begin position="59"/>
        <end position="78"/>
    </location>
</feature>
<dbReference type="GO" id="GO:0055085">
    <property type="term" value="P:transmembrane transport"/>
    <property type="evidence" value="ECO:0007669"/>
    <property type="project" value="InterPro"/>
</dbReference>
<comment type="subcellular location">
    <subcellularLocation>
        <location evidence="1">Membrane</location>
        <topology evidence="1">Multi-pass membrane protein</topology>
    </subcellularLocation>
</comment>
<feature type="transmembrane region" description="Helical" evidence="5">
    <location>
        <begin position="259"/>
        <end position="281"/>
    </location>
</feature>